<dbReference type="Pfam" id="PF02661">
    <property type="entry name" value="Fic"/>
    <property type="match status" value="1"/>
</dbReference>
<proteinExistence type="predicted"/>
<comment type="catalytic activity">
    <reaction evidence="6">
        <text>L-threonyl-[protein] + ATP = 3-O-(5'-adenylyl)-L-threonyl-[protein] + diphosphate</text>
        <dbReference type="Rhea" id="RHEA:54292"/>
        <dbReference type="Rhea" id="RHEA-COMP:11060"/>
        <dbReference type="Rhea" id="RHEA-COMP:13847"/>
        <dbReference type="ChEBI" id="CHEBI:30013"/>
        <dbReference type="ChEBI" id="CHEBI:30616"/>
        <dbReference type="ChEBI" id="CHEBI:33019"/>
        <dbReference type="ChEBI" id="CHEBI:138113"/>
        <dbReference type="EC" id="2.7.7.108"/>
    </reaction>
</comment>
<keyword evidence="3" id="KW-0547">Nucleotide-binding</keyword>
<accession>A0A6S6TWF0</accession>
<evidence type="ECO:0000256" key="6">
    <source>
        <dbReference type="ARBA" id="ARBA00047939"/>
    </source>
</evidence>
<evidence type="ECO:0000256" key="4">
    <source>
        <dbReference type="ARBA" id="ARBA00022840"/>
    </source>
</evidence>
<dbReference type="PROSITE" id="PS51459">
    <property type="entry name" value="FIDO"/>
    <property type="match status" value="1"/>
</dbReference>
<dbReference type="EMBL" id="CACVAP010000090">
    <property type="protein sequence ID" value="CAA6818919.1"/>
    <property type="molecule type" value="Genomic_DNA"/>
</dbReference>
<dbReference type="GO" id="GO:0070733">
    <property type="term" value="F:AMPylase activity"/>
    <property type="evidence" value="ECO:0007669"/>
    <property type="project" value="UniProtKB-EC"/>
</dbReference>
<protein>
    <recommendedName>
        <fullName evidence="5">protein adenylyltransferase</fullName>
        <ecNumber evidence="5">2.7.7.108</ecNumber>
    </recommendedName>
</protein>
<feature type="domain" description="Fido" evidence="8">
    <location>
        <begin position="56"/>
        <end position="198"/>
    </location>
</feature>
<dbReference type="EC" id="2.7.7.108" evidence="5"/>
<gene>
    <name evidence="9" type="ORF">HELGO_WM7511</name>
</gene>
<evidence type="ECO:0000256" key="1">
    <source>
        <dbReference type="ARBA" id="ARBA00022679"/>
    </source>
</evidence>
<dbReference type="InterPro" id="IPR036597">
    <property type="entry name" value="Fido-like_dom_sf"/>
</dbReference>
<dbReference type="Gene3D" id="1.10.3290.10">
    <property type="entry name" value="Fido-like domain"/>
    <property type="match status" value="1"/>
</dbReference>
<evidence type="ECO:0000313" key="9">
    <source>
        <dbReference type="EMBL" id="CAA6818919.1"/>
    </source>
</evidence>
<comment type="catalytic activity">
    <reaction evidence="7">
        <text>L-tyrosyl-[protein] + ATP = O-(5'-adenylyl)-L-tyrosyl-[protein] + diphosphate</text>
        <dbReference type="Rhea" id="RHEA:54288"/>
        <dbReference type="Rhea" id="RHEA-COMP:10136"/>
        <dbReference type="Rhea" id="RHEA-COMP:13846"/>
        <dbReference type="ChEBI" id="CHEBI:30616"/>
        <dbReference type="ChEBI" id="CHEBI:33019"/>
        <dbReference type="ChEBI" id="CHEBI:46858"/>
        <dbReference type="ChEBI" id="CHEBI:83624"/>
        <dbReference type="EC" id="2.7.7.108"/>
    </reaction>
</comment>
<dbReference type="GO" id="GO:0051302">
    <property type="term" value="P:regulation of cell division"/>
    <property type="evidence" value="ECO:0007669"/>
    <property type="project" value="TreeGrafter"/>
</dbReference>
<sequence>MSKYRFSHSSIYIDGTDIPKNNLNINSSEEIHEVENLLLSEAYEKFSNQINSASLLDETYFINLHKKTFESLYNFSGLYRDVNMSKGESQFCLAQYLHTESKRIFKELEDENYLADIKDDKALFAKRLAYYQGELIALHPFYELNGRVTRLFCDMLALFNGYKLIDYSHAIDNGAYIEASIECVQYADSSGLEEIISKGLFKYE</sequence>
<dbReference type="SUPFAM" id="SSF140931">
    <property type="entry name" value="Fic-like"/>
    <property type="match status" value="1"/>
</dbReference>
<dbReference type="InterPro" id="IPR003812">
    <property type="entry name" value="Fido"/>
</dbReference>
<keyword evidence="4" id="KW-0067">ATP-binding</keyword>
<evidence type="ECO:0000256" key="5">
    <source>
        <dbReference type="ARBA" id="ARBA00034531"/>
    </source>
</evidence>
<reference evidence="9" key="1">
    <citation type="submission" date="2020-01" db="EMBL/GenBank/DDBJ databases">
        <authorList>
            <person name="Meier V. D."/>
            <person name="Meier V D."/>
        </authorList>
    </citation>
    <scope>NUCLEOTIDE SEQUENCE</scope>
    <source>
        <strain evidence="9">HLG_WM_MAG_06</strain>
    </source>
</reference>
<evidence type="ECO:0000256" key="3">
    <source>
        <dbReference type="ARBA" id="ARBA00022741"/>
    </source>
</evidence>
<evidence type="ECO:0000256" key="7">
    <source>
        <dbReference type="ARBA" id="ARBA00048696"/>
    </source>
</evidence>
<dbReference type="GO" id="GO:0005524">
    <property type="term" value="F:ATP binding"/>
    <property type="evidence" value="ECO:0007669"/>
    <property type="project" value="UniProtKB-KW"/>
</dbReference>
<keyword evidence="1" id="KW-0808">Transferase</keyword>
<organism evidence="9">
    <name type="scientific">uncultured Sulfurovum sp</name>
    <dbReference type="NCBI Taxonomy" id="269237"/>
    <lineage>
        <taxon>Bacteria</taxon>
        <taxon>Pseudomonadati</taxon>
        <taxon>Campylobacterota</taxon>
        <taxon>Epsilonproteobacteria</taxon>
        <taxon>Campylobacterales</taxon>
        <taxon>Sulfurovaceae</taxon>
        <taxon>Sulfurovum</taxon>
        <taxon>environmental samples</taxon>
    </lineage>
</organism>
<evidence type="ECO:0000256" key="2">
    <source>
        <dbReference type="ARBA" id="ARBA00022695"/>
    </source>
</evidence>
<dbReference type="PANTHER" id="PTHR39560:SF1">
    <property type="entry name" value="PROTEIN ADENYLYLTRANSFERASE FIC-RELATED"/>
    <property type="match status" value="1"/>
</dbReference>
<dbReference type="AlphaFoldDB" id="A0A6S6TWF0"/>
<evidence type="ECO:0000259" key="8">
    <source>
        <dbReference type="PROSITE" id="PS51459"/>
    </source>
</evidence>
<keyword evidence="2" id="KW-0548">Nucleotidyltransferase</keyword>
<name>A0A6S6TWF0_9BACT</name>
<dbReference type="PANTHER" id="PTHR39560">
    <property type="entry name" value="PROTEIN ADENYLYLTRANSFERASE FIC-RELATED"/>
    <property type="match status" value="1"/>
</dbReference>